<dbReference type="HOGENOM" id="CLU_3204982_0_0_6"/>
<organism evidence="1 2">
    <name type="scientific">Salmonella paratyphi A (strain ATCC 9150 / SARB42)</name>
    <dbReference type="NCBI Taxonomy" id="295319"/>
    <lineage>
        <taxon>Bacteria</taxon>
        <taxon>Pseudomonadati</taxon>
        <taxon>Pseudomonadota</taxon>
        <taxon>Gammaproteobacteria</taxon>
        <taxon>Enterobacterales</taxon>
        <taxon>Enterobacteriaceae</taxon>
        <taxon>Salmonella</taxon>
    </lineage>
</organism>
<reference evidence="1 2" key="1">
    <citation type="journal article" date="2004" name="Nat. Genet.">
        <title>Comparison of genome degradation in Paratyphi A and Typhi, human-restricted serovars of Salmonella enterica that cause typhoid.</title>
        <authorList>
            <person name="McClelland M."/>
            <person name="Sanderson K.E."/>
            <person name="Clifton S.W."/>
            <person name="Latreille P."/>
            <person name="Porwollik S."/>
            <person name="Sabo A."/>
            <person name="Meyer R."/>
            <person name="Bieri T."/>
            <person name="Ozersky P."/>
            <person name="McLellan M."/>
            <person name="Harkins C.R."/>
            <person name="Wang C."/>
            <person name="Nguyen C."/>
            <person name="Berghoff A."/>
            <person name="Elliott G."/>
            <person name="Kohlberg S."/>
            <person name="Strong C."/>
            <person name="Du F."/>
            <person name="Carter J."/>
            <person name="Kremizki C."/>
            <person name="Layman D."/>
            <person name="Leonard S."/>
            <person name="Sun H."/>
            <person name="Fulton L."/>
            <person name="Nash W."/>
            <person name="Miner T."/>
            <person name="Minx P."/>
            <person name="Delehaunty K."/>
            <person name="Fronick C."/>
            <person name="Magrini V."/>
            <person name="Nhan M."/>
            <person name="Warren W."/>
            <person name="Florea L."/>
            <person name="Spieth J."/>
            <person name="Wilson R.K."/>
        </authorList>
    </citation>
    <scope>NUCLEOTIDE SEQUENCE [LARGE SCALE GENOMIC DNA]</scope>
    <source>
        <strain evidence="2">ATCC 9150 / SARB42</strain>
    </source>
</reference>
<gene>
    <name evidence="1" type="ordered locus">SPA1190</name>
</gene>
<evidence type="ECO:0000313" key="1">
    <source>
        <dbReference type="EMBL" id="AAV77147.1"/>
    </source>
</evidence>
<accession>A0A0H2WNT8</accession>
<dbReference type="EMBL" id="CP000026">
    <property type="protein sequence ID" value="AAV77147.1"/>
    <property type="molecule type" value="Genomic_DNA"/>
</dbReference>
<proteinExistence type="predicted"/>
<dbReference type="AlphaFoldDB" id="A0A0H2WNT8"/>
<name>A0A0H2WNT8_SALPA</name>
<dbReference type="KEGG" id="spt:SPA1190"/>
<protein>
    <submittedName>
        <fullName evidence="1">Uncharacterized protein</fullName>
    </submittedName>
</protein>
<evidence type="ECO:0000313" key="2">
    <source>
        <dbReference type="Proteomes" id="UP000008185"/>
    </source>
</evidence>
<sequence length="45" mass="5123">MKPGGADREDKSPAIIIEAWTAGENRKQYVYIYVLKNELITKIKA</sequence>
<dbReference type="Proteomes" id="UP000008185">
    <property type="component" value="Chromosome"/>
</dbReference>